<dbReference type="Proteomes" id="UP001200271">
    <property type="component" value="Unassembled WGS sequence"/>
</dbReference>
<dbReference type="EMBL" id="JAIUEN010000634">
    <property type="protein sequence ID" value="MCE3364200.1"/>
    <property type="molecule type" value="Genomic_DNA"/>
</dbReference>
<evidence type="ECO:0000313" key="2">
    <source>
        <dbReference type="Proteomes" id="UP001200271"/>
    </source>
</evidence>
<organism evidence="1 2">
    <name type="scientific">Staphylococcus aureus</name>
    <dbReference type="NCBI Taxonomy" id="1280"/>
    <lineage>
        <taxon>Bacteria</taxon>
        <taxon>Bacillati</taxon>
        <taxon>Bacillota</taxon>
        <taxon>Bacilli</taxon>
        <taxon>Bacillales</taxon>
        <taxon>Staphylococcaceae</taxon>
        <taxon>Staphylococcus</taxon>
    </lineage>
</organism>
<evidence type="ECO:0000313" key="1">
    <source>
        <dbReference type="EMBL" id="MCE3364200.1"/>
    </source>
</evidence>
<protein>
    <submittedName>
        <fullName evidence="1">ABC transporter substrate-binding protein</fullName>
    </submittedName>
</protein>
<dbReference type="SUPFAM" id="SSF53850">
    <property type="entry name" value="Periplasmic binding protein-like II"/>
    <property type="match status" value="1"/>
</dbReference>
<reference evidence="1" key="2">
    <citation type="submission" date="2023-08" db="EMBL/GenBank/DDBJ databases">
        <authorList>
            <person name="Zhao H."/>
            <person name="Wang X."/>
        </authorList>
    </citation>
    <scope>NUCLEOTIDE SEQUENCE</scope>
    <source>
        <strain evidence="1">NC-4</strain>
    </source>
</reference>
<dbReference type="PANTHER" id="PTHR30024:SF43">
    <property type="entry name" value="BLL4572 PROTEIN"/>
    <property type="match status" value="1"/>
</dbReference>
<proteinExistence type="predicted"/>
<dbReference type="Gene3D" id="3.40.190.10">
    <property type="entry name" value="Periplasmic binding protein-like II"/>
    <property type="match status" value="2"/>
</dbReference>
<reference evidence="1" key="1">
    <citation type="journal article" date="2021" name="Front Med (Lausanne)">
        <title>The Prevalence and Determinants of Fusidic Acid Resistance Among Methicillin-Resistant Staphylococcus aureus Clinical Isolates in China.</title>
        <authorList>
            <person name="Zhao H."/>
            <person name="Wang X."/>
            <person name="Wang B."/>
            <person name="Xu Y."/>
            <person name="Rao L."/>
            <person name="Wan B."/>
            <person name="Guo Y."/>
            <person name="Wu X."/>
            <person name="Yu J."/>
            <person name="Chen L."/>
            <person name="Li M."/>
            <person name="Yu F."/>
        </authorList>
    </citation>
    <scope>NUCLEOTIDE SEQUENCE</scope>
    <source>
        <strain evidence="1">NC-4</strain>
    </source>
</reference>
<sequence length="142" mass="16092">TSKEPSNNAQHQQVIKIGYLPITHSANLMMTKKLLSQHNHPKYKLELVKFNNWPDLMDALNSGRIDGASTLIELAMKSKQKGSNIKAVALGHHEGNVIMGQKGMHLNEFNNNGDDYHFGIPHRYSTHYLLLEALREQLKIKP</sequence>
<dbReference type="AlphaFoldDB" id="A0AAW4YCV1"/>
<gene>
    <name evidence="1" type="ORF">LB359_18445</name>
</gene>
<dbReference type="Pfam" id="PF13379">
    <property type="entry name" value="NMT1_2"/>
    <property type="match status" value="1"/>
</dbReference>
<feature type="non-terminal residue" evidence="1">
    <location>
        <position position="142"/>
    </location>
</feature>
<accession>A0AAW4YCV1</accession>
<dbReference type="PANTHER" id="PTHR30024">
    <property type="entry name" value="ALIPHATIC SULFONATES-BINDING PROTEIN-RELATED"/>
    <property type="match status" value="1"/>
</dbReference>
<feature type="non-terminal residue" evidence="1">
    <location>
        <position position="1"/>
    </location>
</feature>
<name>A0AAW4YCV1_STAAU</name>
<comment type="caution">
    <text evidence="1">The sequence shown here is derived from an EMBL/GenBank/DDBJ whole genome shotgun (WGS) entry which is preliminary data.</text>
</comment>